<evidence type="ECO:0000313" key="1">
    <source>
        <dbReference type="EMBL" id="KAK2650885.1"/>
    </source>
</evidence>
<dbReference type="AlphaFoldDB" id="A0AAD9UAY2"/>
<keyword evidence="2" id="KW-1185">Reference proteome</keyword>
<reference evidence="1" key="1">
    <citation type="journal article" date="2023" name="Plant J.">
        <title>Genome sequences and population genomics provide insights into the demographic history, inbreeding, and mutation load of two 'living fossil' tree species of Dipteronia.</title>
        <authorList>
            <person name="Feng Y."/>
            <person name="Comes H.P."/>
            <person name="Chen J."/>
            <person name="Zhu S."/>
            <person name="Lu R."/>
            <person name="Zhang X."/>
            <person name="Li P."/>
            <person name="Qiu J."/>
            <person name="Olsen K.M."/>
            <person name="Qiu Y."/>
        </authorList>
    </citation>
    <scope>NUCLEOTIDE SEQUENCE</scope>
    <source>
        <strain evidence="1">KIB01</strain>
    </source>
</reference>
<evidence type="ECO:0000313" key="2">
    <source>
        <dbReference type="Proteomes" id="UP001280121"/>
    </source>
</evidence>
<sequence>MQSLENNQHHIHHNIGLLYPYSLTVRDKINPTFVLEDHGKGIRQKKGCFSGRDKTTKNASSINNIIMLFGSGSDGPNSGPQPIYVLQQASYDLVG</sequence>
<accession>A0AAD9UAY2</accession>
<comment type="caution">
    <text evidence="1">The sequence shown here is derived from an EMBL/GenBank/DDBJ whole genome shotgun (WGS) entry which is preliminary data.</text>
</comment>
<organism evidence="1 2">
    <name type="scientific">Dipteronia dyeriana</name>
    <dbReference type="NCBI Taxonomy" id="168575"/>
    <lineage>
        <taxon>Eukaryota</taxon>
        <taxon>Viridiplantae</taxon>
        <taxon>Streptophyta</taxon>
        <taxon>Embryophyta</taxon>
        <taxon>Tracheophyta</taxon>
        <taxon>Spermatophyta</taxon>
        <taxon>Magnoliopsida</taxon>
        <taxon>eudicotyledons</taxon>
        <taxon>Gunneridae</taxon>
        <taxon>Pentapetalae</taxon>
        <taxon>rosids</taxon>
        <taxon>malvids</taxon>
        <taxon>Sapindales</taxon>
        <taxon>Sapindaceae</taxon>
        <taxon>Hippocastanoideae</taxon>
        <taxon>Acereae</taxon>
        <taxon>Dipteronia</taxon>
    </lineage>
</organism>
<dbReference type="EMBL" id="JANJYI010000005">
    <property type="protein sequence ID" value="KAK2650885.1"/>
    <property type="molecule type" value="Genomic_DNA"/>
</dbReference>
<protein>
    <submittedName>
        <fullName evidence="1">Uncharacterized protein</fullName>
    </submittedName>
</protein>
<name>A0AAD9UAY2_9ROSI</name>
<gene>
    <name evidence="1" type="ORF">Ddye_018374</name>
</gene>
<proteinExistence type="predicted"/>
<dbReference type="Proteomes" id="UP001280121">
    <property type="component" value="Unassembled WGS sequence"/>
</dbReference>